<name>A0A9X1YSZ8_9BURK</name>
<keyword evidence="1" id="KW-1133">Transmembrane helix</keyword>
<dbReference type="RefSeq" id="WP_275685104.1">
    <property type="nucleotide sequence ID" value="NZ_JAJLJH010000011.1"/>
</dbReference>
<accession>A0A9X1YSZ8</accession>
<keyword evidence="3" id="KW-1185">Reference proteome</keyword>
<organism evidence="2 3">
    <name type="scientific">Scleromatobacter humisilvae</name>
    <dbReference type="NCBI Taxonomy" id="2897159"/>
    <lineage>
        <taxon>Bacteria</taxon>
        <taxon>Pseudomonadati</taxon>
        <taxon>Pseudomonadota</taxon>
        <taxon>Betaproteobacteria</taxon>
        <taxon>Burkholderiales</taxon>
        <taxon>Sphaerotilaceae</taxon>
        <taxon>Scleromatobacter</taxon>
    </lineage>
</organism>
<reference evidence="2" key="1">
    <citation type="submission" date="2021-11" db="EMBL/GenBank/DDBJ databases">
        <title>BS-T2-15 a new species belonging to the Comamonadaceae family isolated from the soil of a French oak forest.</title>
        <authorList>
            <person name="Mieszkin S."/>
            <person name="Alain K."/>
        </authorList>
    </citation>
    <scope>NUCLEOTIDE SEQUENCE</scope>
    <source>
        <strain evidence="2">BS-T2-15</strain>
    </source>
</reference>
<dbReference type="AlphaFoldDB" id="A0A9X1YSZ8"/>
<gene>
    <name evidence="2" type="ORF">LPC04_25380</name>
</gene>
<evidence type="ECO:0000313" key="2">
    <source>
        <dbReference type="EMBL" id="MCK9689061.1"/>
    </source>
</evidence>
<feature type="transmembrane region" description="Helical" evidence="1">
    <location>
        <begin position="78"/>
        <end position="98"/>
    </location>
</feature>
<feature type="transmembrane region" description="Helical" evidence="1">
    <location>
        <begin position="147"/>
        <end position="166"/>
    </location>
</feature>
<evidence type="ECO:0000256" key="1">
    <source>
        <dbReference type="SAM" id="Phobius"/>
    </source>
</evidence>
<sequence>MNRWLLRPRVLAGIAIATFVCIALFQLPWSPAAGAHFLALTGAAPFDERPAGYTLSGVLAAFRQLGAAGLFDYECYRAVDAVFPWLLCGLVAAVMLRLDAARATMWPWLAAIADTAENVLQFRILVTRDDLSPELVQWASGITQVKFVLYALMLLMLLAVGARALWRQHRALR</sequence>
<proteinExistence type="predicted"/>
<dbReference type="Proteomes" id="UP001139353">
    <property type="component" value="Unassembled WGS sequence"/>
</dbReference>
<dbReference type="EMBL" id="JAJLJH010000011">
    <property type="protein sequence ID" value="MCK9689061.1"/>
    <property type="molecule type" value="Genomic_DNA"/>
</dbReference>
<comment type="caution">
    <text evidence="2">The sequence shown here is derived from an EMBL/GenBank/DDBJ whole genome shotgun (WGS) entry which is preliminary data.</text>
</comment>
<protein>
    <submittedName>
        <fullName evidence="2">Uncharacterized protein</fullName>
    </submittedName>
</protein>
<keyword evidence="1" id="KW-0472">Membrane</keyword>
<keyword evidence="1" id="KW-0812">Transmembrane</keyword>
<evidence type="ECO:0000313" key="3">
    <source>
        <dbReference type="Proteomes" id="UP001139353"/>
    </source>
</evidence>